<comment type="caution">
    <text evidence="1">The sequence shown here is derived from an EMBL/GenBank/DDBJ whole genome shotgun (WGS) entry which is preliminary data.</text>
</comment>
<keyword evidence="2" id="KW-1185">Reference proteome</keyword>
<dbReference type="EMBL" id="MU117970">
    <property type="protein sequence ID" value="KAF9652217.1"/>
    <property type="molecule type" value="Genomic_DNA"/>
</dbReference>
<name>A0ACB6ZRG4_THEGA</name>
<protein>
    <submittedName>
        <fullName evidence="1">Uncharacterized protein</fullName>
    </submittedName>
</protein>
<evidence type="ECO:0000313" key="2">
    <source>
        <dbReference type="Proteomes" id="UP000886501"/>
    </source>
</evidence>
<gene>
    <name evidence="1" type="ORF">BDM02DRAFT_3109653</name>
</gene>
<reference evidence="1" key="2">
    <citation type="journal article" date="2020" name="Nat. Commun.">
        <title>Large-scale genome sequencing of mycorrhizal fungi provides insights into the early evolution of symbiotic traits.</title>
        <authorList>
            <person name="Miyauchi S."/>
            <person name="Kiss E."/>
            <person name="Kuo A."/>
            <person name="Drula E."/>
            <person name="Kohler A."/>
            <person name="Sanchez-Garcia M."/>
            <person name="Morin E."/>
            <person name="Andreopoulos B."/>
            <person name="Barry K.W."/>
            <person name="Bonito G."/>
            <person name="Buee M."/>
            <person name="Carver A."/>
            <person name="Chen C."/>
            <person name="Cichocki N."/>
            <person name="Clum A."/>
            <person name="Culley D."/>
            <person name="Crous P.W."/>
            <person name="Fauchery L."/>
            <person name="Girlanda M."/>
            <person name="Hayes R.D."/>
            <person name="Keri Z."/>
            <person name="LaButti K."/>
            <person name="Lipzen A."/>
            <person name="Lombard V."/>
            <person name="Magnuson J."/>
            <person name="Maillard F."/>
            <person name="Murat C."/>
            <person name="Nolan M."/>
            <person name="Ohm R.A."/>
            <person name="Pangilinan J."/>
            <person name="Pereira M.F."/>
            <person name="Perotto S."/>
            <person name="Peter M."/>
            <person name="Pfister S."/>
            <person name="Riley R."/>
            <person name="Sitrit Y."/>
            <person name="Stielow J.B."/>
            <person name="Szollosi G."/>
            <person name="Zifcakova L."/>
            <person name="Stursova M."/>
            <person name="Spatafora J.W."/>
            <person name="Tedersoo L."/>
            <person name="Vaario L.M."/>
            <person name="Yamada A."/>
            <person name="Yan M."/>
            <person name="Wang P."/>
            <person name="Xu J."/>
            <person name="Bruns T."/>
            <person name="Baldrian P."/>
            <person name="Vilgalys R."/>
            <person name="Dunand C."/>
            <person name="Henrissat B."/>
            <person name="Grigoriev I.V."/>
            <person name="Hibbett D."/>
            <person name="Nagy L.G."/>
            <person name="Martin F.M."/>
        </authorList>
    </citation>
    <scope>NUCLEOTIDE SEQUENCE</scope>
    <source>
        <strain evidence="1">P2</strain>
    </source>
</reference>
<proteinExistence type="predicted"/>
<sequence>MTSYPLHLLPKDPPVDVNHNTDGHPQHHTAVKPRGYSVHSGLLPVPPVMTEAARGAYTLSDSSS</sequence>
<reference evidence="1" key="1">
    <citation type="submission" date="2019-10" db="EMBL/GenBank/DDBJ databases">
        <authorList>
            <consortium name="DOE Joint Genome Institute"/>
            <person name="Kuo A."/>
            <person name="Miyauchi S."/>
            <person name="Kiss E."/>
            <person name="Drula E."/>
            <person name="Kohler A."/>
            <person name="Sanchez-Garcia M."/>
            <person name="Andreopoulos B."/>
            <person name="Barry K.W."/>
            <person name="Bonito G."/>
            <person name="Buee M."/>
            <person name="Carver A."/>
            <person name="Chen C."/>
            <person name="Cichocki N."/>
            <person name="Clum A."/>
            <person name="Culley D."/>
            <person name="Crous P.W."/>
            <person name="Fauchery L."/>
            <person name="Girlanda M."/>
            <person name="Hayes R."/>
            <person name="Keri Z."/>
            <person name="Labutti K."/>
            <person name="Lipzen A."/>
            <person name="Lombard V."/>
            <person name="Magnuson J."/>
            <person name="Maillard F."/>
            <person name="Morin E."/>
            <person name="Murat C."/>
            <person name="Nolan M."/>
            <person name="Ohm R."/>
            <person name="Pangilinan J."/>
            <person name="Pereira M."/>
            <person name="Perotto S."/>
            <person name="Peter M."/>
            <person name="Riley R."/>
            <person name="Sitrit Y."/>
            <person name="Stielow B."/>
            <person name="Szollosi G."/>
            <person name="Zifcakova L."/>
            <person name="Stursova M."/>
            <person name="Spatafora J.W."/>
            <person name="Tedersoo L."/>
            <person name="Vaario L.-M."/>
            <person name="Yamada A."/>
            <person name="Yan M."/>
            <person name="Wang P."/>
            <person name="Xu J."/>
            <person name="Bruns T."/>
            <person name="Baldrian P."/>
            <person name="Vilgalys R."/>
            <person name="Henrissat B."/>
            <person name="Grigoriev I.V."/>
            <person name="Hibbett D."/>
            <person name="Nagy L.G."/>
            <person name="Martin F.M."/>
        </authorList>
    </citation>
    <scope>NUCLEOTIDE SEQUENCE</scope>
    <source>
        <strain evidence="1">P2</strain>
    </source>
</reference>
<accession>A0ACB6ZRG4</accession>
<organism evidence="1 2">
    <name type="scientific">Thelephora ganbajun</name>
    <name type="common">Ganba fungus</name>
    <dbReference type="NCBI Taxonomy" id="370292"/>
    <lineage>
        <taxon>Eukaryota</taxon>
        <taxon>Fungi</taxon>
        <taxon>Dikarya</taxon>
        <taxon>Basidiomycota</taxon>
        <taxon>Agaricomycotina</taxon>
        <taxon>Agaricomycetes</taxon>
        <taxon>Thelephorales</taxon>
        <taxon>Thelephoraceae</taxon>
        <taxon>Thelephora</taxon>
    </lineage>
</organism>
<evidence type="ECO:0000313" key="1">
    <source>
        <dbReference type="EMBL" id="KAF9652217.1"/>
    </source>
</evidence>
<dbReference type="Proteomes" id="UP000886501">
    <property type="component" value="Unassembled WGS sequence"/>
</dbReference>